<proteinExistence type="predicted"/>
<dbReference type="Proteomes" id="UP000183385">
    <property type="component" value="Unassembled WGS sequence"/>
</dbReference>
<protein>
    <recommendedName>
        <fullName evidence="5">Short-chain dehydrogenase</fullName>
    </recommendedName>
</protein>
<evidence type="ECO:0008006" key="5">
    <source>
        <dbReference type="Google" id="ProtNLM"/>
    </source>
</evidence>
<keyword evidence="4" id="KW-1185">Reference proteome</keyword>
<dbReference type="EMBL" id="FOLS01000042">
    <property type="protein sequence ID" value="SFD86823.1"/>
    <property type="molecule type" value="Genomic_DNA"/>
</dbReference>
<reference evidence="1 3" key="1">
    <citation type="submission" date="2016-05" db="EMBL/GenBank/DDBJ databases">
        <title>Genome Sequence of Pseudomonas citronellolis Strain SJTE-3, an Estrogens and Persistent Organic Pollutants degradation strain.</title>
        <authorList>
            <person name="Liang R."/>
        </authorList>
    </citation>
    <scope>NUCLEOTIDE SEQUENCE [LARGE SCALE GENOMIC DNA]</scope>
    <source>
        <strain evidence="1 3">SJTE-3</strain>
    </source>
</reference>
<dbReference type="EMBL" id="CP015878">
    <property type="protein sequence ID" value="ANI17918.1"/>
    <property type="molecule type" value="Genomic_DNA"/>
</dbReference>
<sequence>MNLAAQVLPHPLTSTAPSELYDAAQSRQAALVNLLRLLAGAPDLGAPTEEVLDGTFSALEYLAADAERLYAAAEQRTRP</sequence>
<accession>A0A1A9KK79</accession>
<evidence type="ECO:0000313" key="2">
    <source>
        <dbReference type="EMBL" id="SFD86823.1"/>
    </source>
</evidence>
<reference evidence="2 4" key="2">
    <citation type="submission" date="2016-10" db="EMBL/GenBank/DDBJ databases">
        <authorList>
            <person name="Varghese N."/>
            <person name="Submissions S."/>
        </authorList>
    </citation>
    <scope>NUCLEOTIDE SEQUENCE [LARGE SCALE GENOMIC DNA]</scope>
    <source>
        <strain evidence="2 4">LMG 18378</strain>
    </source>
</reference>
<evidence type="ECO:0000313" key="4">
    <source>
        <dbReference type="Proteomes" id="UP000183385"/>
    </source>
</evidence>
<organism evidence="1 3">
    <name type="scientific">Pseudomonas citronellolis</name>
    <dbReference type="NCBI Taxonomy" id="53408"/>
    <lineage>
        <taxon>Bacteria</taxon>
        <taxon>Pseudomonadati</taxon>
        <taxon>Pseudomonadota</taxon>
        <taxon>Gammaproteobacteria</taxon>
        <taxon>Pseudomonadales</taxon>
        <taxon>Pseudomonadaceae</taxon>
        <taxon>Pseudomonas</taxon>
    </lineage>
</organism>
<gene>
    <name evidence="1" type="ORF">A9C11_29710</name>
    <name evidence="2" type="ORF">SAMN05216577_14254</name>
</gene>
<dbReference type="RefSeq" id="WP_064584754.1">
    <property type="nucleotide sequence ID" value="NZ_BGPP01000006.1"/>
</dbReference>
<name>A0A1A9KK79_9PSED</name>
<dbReference type="AlphaFoldDB" id="A0A1A9KK79"/>
<evidence type="ECO:0000313" key="3">
    <source>
        <dbReference type="Proteomes" id="UP000077748"/>
    </source>
</evidence>
<dbReference type="OrthoDB" id="7040168at2"/>
<evidence type="ECO:0000313" key="1">
    <source>
        <dbReference type="EMBL" id="ANI17918.1"/>
    </source>
</evidence>
<dbReference type="Proteomes" id="UP000077748">
    <property type="component" value="Chromosome"/>
</dbReference>